<dbReference type="STRING" id="660518.SAMN05216218_101311"/>
<dbReference type="Proteomes" id="UP000199076">
    <property type="component" value="Unassembled WGS sequence"/>
</dbReference>
<dbReference type="FunFam" id="2.40.40.20:FF:000007">
    <property type="entry name" value="AAA family ATPase"/>
    <property type="match status" value="1"/>
</dbReference>
<feature type="domain" description="AAA+ ATPase" evidence="6">
    <location>
        <begin position="235"/>
        <end position="370"/>
    </location>
</feature>
<dbReference type="InterPro" id="IPR003338">
    <property type="entry name" value="CDC4_N-term_subdom"/>
</dbReference>
<dbReference type="InterPro" id="IPR003959">
    <property type="entry name" value="ATPase_AAA_core"/>
</dbReference>
<keyword evidence="4" id="KW-0067">ATP-binding</keyword>
<dbReference type="EMBL" id="FNBK01000001">
    <property type="protein sequence ID" value="SDE78410.1"/>
    <property type="molecule type" value="Genomic_DNA"/>
</dbReference>
<dbReference type="AlphaFoldDB" id="A0A1G7FR83"/>
<evidence type="ECO:0000256" key="5">
    <source>
        <dbReference type="SAM" id="MobiDB-lite"/>
    </source>
</evidence>
<keyword evidence="3" id="KW-0547">Nucleotide-binding</keyword>
<evidence type="ECO:0000259" key="6">
    <source>
        <dbReference type="SMART" id="SM00382"/>
    </source>
</evidence>
<feature type="domain" description="CDC48" evidence="7">
    <location>
        <begin position="104"/>
        <end position="163"/>
    </location>
</feature>
<dbReference type="Pfam" id="PF17862">
    <property type="entry name" value="AAA_lid_3"/>
    <property type="match status" value="2"/>
</dbReference>
<dbReference type="PROSITE" id="PS00674">
    <property type="entry name" value="AAA"/>
    <property type="match status" value="2"/>
</dbReference>
<protein>
    <submittedName>
        <fullName evidence="9">Transitional endoplasmic reticulum ATPase</fullName>
    </submittedName>
</protein>
<dbReference type="InterPro" id="IPR029067">
    <property type="entry name" value="CDC48_domain_2-like_sf"/>
</dbReference>
<dbReference type="FunFam" id="1.10.8.60:FF:000178">
    <property type="entry name" value="CDC48/VCP homolog, AAA superfamily"/>
    <property type="match status" value="1"/>
</dbReference>
<gene>
    <name evidence="9" type="ORF">SAMN05216218_101311</name>
</gene>
<evidence type="ECO:0000313" key="10">
    <source>
        <dbReference type="Proteomes" id="UP000199076"/>
    </source>
</evidence>
<keyword evidence="10" id="KW-1185">Reference proteome</keyword>
<dbReference type="CDD" id="cd19503">
    <property type="entry name" value="RecA-like_CDC48_NLV2_r1-like"/>
    <property type="match status" value="1"/>
</dbReference>
<dbReference type="SUPFAM" id="SSF54585">
    <property type="entry name" value="Cdc48 domain 2-like"/>
    <property type="match status" value="1"/>
</dbReference>
<organism evidence="9 10">
    <name type="scientific">Halorientalis regularis</name>
    <dbReference type="NCBI Taxonomy" id="660518"/>
    <lineage>
        <taxon>Archaea</taxon>
        <taxon>Methanobacteriati</taxon>
        <taxon>Methanobacteriota</taxon>
        <taxon>Stenosarchaea group</taxon>
        <taxon>Halobacteria</taxon>
        <taxon>Halobacteriales</taxon>
        <taxon>Haloarculaceae</taxon>
        <taxon>Halorientalis</taxon>
    </lineage>
</organism>
<comment type="similarity">
    <text evidence="1">Belongs to the AAA ATPase family. CDC48 subfamily.</text>
</comment>
<evidence type="ECO:0000259" key="7">
    <source>
        <dbReference type="SMART" id="SM01072"/>
    </source>
</evidence>
<dbReference type="InterPro" id="IPR041569">
    <property type="entry name" value="AAA_lid_3"/>
</dbReference>
<dbReference type="Gene3D" id="2.40.40.20">
    <property type="match status" value="1"/>
</dbReference>
<dbReference type="SMART" id="SM01072">
    <property type="entry name" value="CDC48_2"/>
    <property type="match status" value="1"/>
</dbReference>
<reference evidence="10" key="1">
    <citation type="submission" date="2016-10" db="EMBL/GenBank/DDBJ databases">
        <authorList>
            <person name="Varghese N."/>
            <person name="Submissions S."/>
        </authorList>
    </citation>
    <scope>NUCLEOTIDE SEQUENCE [LARGE SCALE GENOMIC DNA]</scope>
    <source>
        <strain evidence="10">IBRC-M 10760</strain>
    </source>
</reference>
<evidence type="ECO:0000259" key="8">
    <source>
        <dbReference type="SMART" id="SM01073"/>
    </source>
</evidence>
<evidence type="ECO:0000256" key="2">
    <source>
        <dbReference type="ARBA" id="ARBA00022737"/>
    </source>
</evidence>
<proteinExistence type="inferred from homology"/>
<dbReference type="RefSeq" id="WP_092687019.1">
    <property type="nucleotide sequence ID" value="NZ_FNBK01000001.1"/>
</dbReference>
<dbReference type="InterPro" id="IPR050168">
    <property type="entry name" value="AAA_ATPase_domain"/>
</dbReference>
<evidence type="ECO:0000313" key="9">
    <source>
        <dbReference type="EMBL" id="SDE78410.1"/>
    </source>
</evidence>
<accession>A0A1G7FR83</accession>
<sequence>MSDEHGVELTVAGADKRDAGRGVARLPEPARQQLGVLSGDPVVVRGERETVAKVWPTDDGDDVVRIDADTRANAGVNVGDTVTVATTSVAEASIVSVRPTESLPEDGDTDALVADALLDRPIREGERVHVDGLGVVVVSLTDPDGPVRVVEDTEVTVLPGIDLDLSDGATDGDAVPDDAPDPDADAAAGAGEQAEDLGSTYEDIGGLDDELDMVREMIELPLSEPDLFRRLGIDPPKGVLLYGPPGTGKTLIARAVANEVDAHFQTISGPEVVSKYKGESEERLREAFEEAEANAPAILFIDEIDSIAGQRDEDADMENRVVAQLLTLLDGLEDRGRVVVIGATNRVDSIDPALRRGGRFDREIEIGVPDETGRHEILAVHTRGMPLDDDVDLDWLSARTHGFVGADLQSLVTEAAMSALRRTREEPVVAREDFEAALAAVDPSAMREYVAESPGVSFDDVGGLAEAKDRLTEAVEWPLSYTELFEATKTDPPSGVLLHGPPGTGKTLLARALAGESDVNFIHVAGPELLDKYVGESEKAVREVFERARQAAPSIVFFDEIDAIAGRRGETGEATERVVSQLLTELDGLAENPNLVVLAATNRRDALDPALLRPGRLEEHIEVPDPDADARREILAVHTREKPIAGDVSLGDLAAETEGLSGAELDALVRDASMRAIRTFAREHGPAEATARADEVVIGTDHFESALAELDRRD</sequence>
<dbReference type="Pfam" id="PF00004">
    <property type="entry name" value="AAA"/>
    <property type="match status" value="2"/>
</dbReference>
<dbReference type="SMART" id="SM01073">
    <property type="entry name" value="CDC48_N"/>
    <property type="match status" value="1"/>
</dbReference>
<dbReference type="InterPro" id="IPR027417">
    <property type="entry name" value="P-loop_NTPase"/>
</dbReference>
<dbReference type="SUPFAM" id="SSF52540">
    <property type="entry name" value="P-loop containing nucleoside triphosphate hydrolases"/>
    <property type="match status" value="2"/>
</dbReference>
<dbReference type="OrthoDB" id="77269at2157"/>
<feature type="region of interest" description="Disordered" evidence="5">
    <location>
        <begin position="1"/>
        <end position="32"/>
    </location>
</feature>
<dbReference type="FunFam" id="3.40.50.300:FF:000018">
    <property type="entry name" value="Cell division control 48"/>
    <property type="match status" value="1"/>
</dbReference>
<dbReference type="PANTHER" id="PTHR23077:SF171">
    <property type="entry name" value="NUCLEAR VALOSIN-CONTAINING PROTEIN-LIKE"/>
    <property type="match status" value="1"/>
</dbReference>
<dbReference type="GO" id="GO:0005737">
    <property type="term" value="C:cytoplasm"/>
    <property type="evidence" value="ECO:0007669"/>
    <property type="project" value="UniProtKB-ARBA"/>
</dbReference>
<dbReference type="FunFam" id="3.40.50.300:FF:000012">
    <property type="entry name" value="Transitional endoplasmic reticulum ATPase"/>
    <property type="match status" value="1"/>
</dbReference>
<feature type="region of interest" description="Disordered" evidence="5">
    <location>
        <begin position="165"/>
        <end position="201"/>
    </location>
</feature>
<feature type="domain" description="AAA+ ATPase" evidence="6">
    <location>
        <begin position="492"/>
        <end position="627"/>
    </location>
</feature>
<dbReference type="InterPro" id="IPR004201">
    <property type="entry name" value="Cdc48_dom2"/>
</dbReference>
<dbReference type="GO" id="GO:0005524">
    <property type="term" value="F:ATP binding"/>
    <property type="evidence" value="ECO:0007669"/>
    <property type="project" value="UniProtKB-KW"/>
</dbReference>
<dbReference type="GO" id="GO:0016887">
    <property type="term" value="F:ATP hydrolysis activity"/>
    <property type="evidence" value="ECO:0007669"/>
    <property type="project" value="InterPro"/>
</dbReference>
<keyword evidence="2" id="KW-0677">Repeat</keyword>
<dbReference type="InterPro" id="IPR003960">
    <property type="entry name" value="ATPase_AAA_CS"/>
</dbReference>
<dbReference type="SUPFAM" id="SSF50692">
    <property type="entry name" value="ADC-like"/>
    <property type="match status" value="1"/>
</dbReference>
<dbReference type="PANTHER" id="PTHR23077">
    <property type="entry name" value="AAA-FAMILY ATPASE"/>
    <property type="match status" value="1"/>
</dbReference>
<evidence type="ECO:0000256" key="4">
    <source>
        <dbReference type="ARBA" id="ARBA00022840"/>
    </source>
</evidence>
<dbReference type="Pfam" id="PF02933">
    <property type="entry name" value="CDC48_2"/>
    <property type="match status" value="1"/>
</dbReference>
<dbReference type="SMART" id="SM00382">
    <property type="entry name" value="AAA"/>
    <property type="match status" value="2"/>
</dbReference>
<dbReference type="Gene3D" id="1.10.8.60">
    <property type="match status" value="2"/>
</dbReference>
<feature type="compositionally biased region" description="Acidic residues" evidence="5">
    <location>
        <begin position="174"/>
        <end position="184"/>
    </location>
</feature>
<dbReference type="Gene3D" id="3.40.50.300">
    <property type="entry name" value="P-loop containing nucleotide triphosphate hydrolases"/>
    <property type="match status" value="2"/>
</dbReference>
<feature type="domain" description="CDC48 N-terminal subdomain" evidence="8">
    <location>
        <begin position="8"/>
        <end position="89"/>
    </location>
</feature>
<dbReference type="InterPro" id="IPR009010">
    <property type="entry name" value="Asp_de-COase-like_dom_sf"/>
</dbReference>
<evidence type="ECO:0000256" key="1">
    <source>
        <dbReference type="ARBA" id="ARBA00009833"/>
    </source>
</evidence>
<dbReference type="Pfam" id="PF02359">
    <property type="entry name" value="CDC48_N"/>
    <property type="match status" value="1"/>
</dbReference>
<dbReference type="InterPro" id="IPR003593">
    <property type="entry name" value="AAA+_ATPase"/>
</dbReference>
<name>A0A1G7FR83_9EURY</name>
<evidence type="ECO:0000256" key="3">
    <source>
        <dbReference type="ARBA" id="ARBA00022741"/>
    </source>
</evidence>